<dbReference type="OrthoDB" id="674604at2759"/>
<dbReference type="InterPro" id="IPR001810">
    <property type="entry name" value="F-box_dom"/>
</dbReference>
<feature type="compositionally biased region" description="Polar residues" evidence="4">
    <location>
        <begin position="676"/>
        <end position="686"/>
    </location>
</feature>
<dbReference type="PANTHER" id="PTHR19872:SF7">
    <property type="entry name" value="F-BOX AND WD REPEAT DOMAIN CONTAINING PROTEIN 10B-RELATED"/>
    <property type="match status" value="1"/>
</dbReference>
<keyword evidence="2" id="KW-0677">Repeat</keyword>
<name>A0A7K9C1L7_9PICI</name>
<feature type="repeat" description="WD" evidence="3">
    <location>
        <begin position="355"/>
        <end position="386"/>
    </location>
</feature>
<gene>
    <name evidence="6" type="primary">Fbxw10</name>
    <name evidence="6" type="ORF">PSIHAE_R12796</name>
</gene>
<evidence type="ECO:0000313" key="7">
    <source>
        <dbReference type="Proteomes" id="UP000574528"/>
    </source>
</evidence>
<dbReference type="SUPFAM" id="SSF50978">
    <property type="entry name" value="WD40 repeat-like"/>
    <property type="match status" value="1"/>
</dbReference>
<sequence>GGQPLGTCFQPPNTKCCTPEGPDAEISSPPLSLNHKNVILVPATPQPPSNTNQPKDFLRCLPPHLAMSILGHLDQKSLKACATVNRCWAFLARAVEKERECQSMVQEKIRHLQGLCPRGAVPNYAKVVHVAVPWVDEEGEVANVGEDSEGQVKVGWEEEEDNLQAAYHDIRTNTIQLEERNVFCGCYNIRVLLHQTDKSRVIHYDGGDLVAIGSANRQVRLFDMSEMREVPPLLSGHAGSIKALCLNEKKGFVLSTSFDLSIRYWNIHSGTCLKIFHGHHGTVTCLDLNEDHFVSGSRDGTLKVWDLELGKCLRTLKHGSPVGAAKMDEQHIISGCERGMVKVWKAATGTLIKTLEGHQGPVKCLTFDQWHLVTGSSDGYVMGWSMVGKLKRCLIAFRHPKEVLCMKFLYLRVISGCADGKIRVFNYLTGSCLKVLTVSSGGDPVSSLYVAEDRMVINTPACLVLYEFEGVWWDYHLETDRALVGKDKKSFGHYKKKWLQLQQTQGSLDQLKGTDQAQHCQQQSKTPTLDFNSTLVFFLGTDAKPKQGGYFWAPKDAARPEAPWKNQKKRSSPCPLSPYKFLLTISTLQNTRKASQSSASVRHAARGREGWKLPRSSSAGYPWKLPKHSSAASPWKLPKQPFLGSPWKPSREHQPHRPGEAESHKTSLPSRKVQAAQLQPVSPQGGSLTVTRFSVPFETKMLQLKLDNSLHSPAVKSSIPPPSLVRPKTFSLLPGKKDPGQQGKAAPPPKDEPQLLDPFMASSKLIKSTRVIMAQMPNEATSRRKSVFCPYTAEPSHSSCNLRLLTGKQEEENAAAAAAQYQAHQEKLREDQQRARRRAWLRKIKGLPVDSFTGEGR</sequence>
<dbReference type="AlphaFoldDB" id="A0A7K9C1L7"/>
<feature type="compositionally biased region" description="Basic and acidic residues" evidence="4">
    <location>
        <begin position="649"/>
        <end position="665"/>
    </location>
</feature>
<protein>
    <submittedName>
        <fullName evidence="6">FBW10 protein</fullName>
    </submittedName>
</protein>
<feature type="region of interest" description="Disordered" evidence="4">
    <location>
        <begin position="712"/>
        <end position="753"/>
    </location>
</feature>
<dbReference type="PANTHER" id="PTHR19872">
    <property type="entry name" value="UBIQUITIN LIGASE SPECIFICITY FACTOR/HREP PROTEIN"/>
    <property type="match status" value="1"/>
</dbReference>
<dbReference type="InterPro" id="IPR036047">
    <property type="entry name" value="F-box-like_dom_sf"/>
</dbReference>
<dbReference type="Proteomes" id="UP000574528">
    <property type="component" value="Unassembled WGS sequence"/>
</dbReference>
<reference evidence="6 7" key="1">
    <citation type="submission" date="2019-09" db="EMBL/GenBank/DDBJ databases">
        <title>Bird 10,000 Genomes (B10K) Project - Family phase.</title>
        <authorList>
            <person name="Zhang G."/>
        </authorList>
    </citation>
    <scope>NUCLEOTIDE SEQUENCE [LARGE SCALE GENOMIC DNA]</scope>
    <source>
        <strain evidence="6">B10K-DU-001-24</strain>
        <tissue evidence="6">Muscle</tissue>
    </source>
</reference>
<feature type="repeat" description="WD" evidence="3">
    <location>
        <begin position="234"/>
        <end position="275"/>
    </location>
</feature>
<evidence type="ECO:0000313" key="6">
    <source>
        <dbReference type="EMBL" id="NXG45590.1"/>
    </source>
</evidence>
<dbReference type="InterPro" id="IPR036322">
    <property type="entry name" value="WD40_repeat_dom_sf"/>
</dbReference>
<comment type="caution">
    <text evidence="6">The sequence shown here is derived from an EMBL/GenBank/DDBJ whole genome shotgun (WGS) entry which is preliminary data.</text>
</comment>
<feature type="domain" description="F-box" evidence="5">
    <location>
        <begin position="59"/>
        <end position="92"/>
    </location>
</feature>
<keyword evidence="1 3" id="KW-0853">WD repeat</keyword>
<dbReference type="CDD" id="cd00200">
    <property type="entry name" value="WD40"/>
    <property type="match status" value="1"/>
</dbReference>
<dbReference type="SMART" id="SM00320">
    <property type="entry name" value="WD40"/>
    <property type="match status" value="6"/>
</dbReference>
<proteinExistence type="predicted"/>
<dbReference type="SUPFAM" id="SSF81383">
    <property type="entry name" value="F-box domain"/>
    <property type="match status" value="1"/>
</dbReference>
<evidence type="ECO:0000259" key="5">
    <source>
        <dbReference type="Pfam" id="PF12937"/>
    </source>
</evidence>
<evidence type="ECO:0000256" key="1">
    <source>
        <dbReference type="ARBA" id="ARBA00022574"/>
    </source>
</evidence>
<dbReference type="EMBL" id="VWZI01009117">
    <property type="protein sequence ID" value="NXG45590.1"/>
    <property type="molecule type" value="Genomic_DNA"/>
</dbReference>
<dbReference type="Pfam" id="PF00400">
    <property type="entry name" value="WD40"/>
    <property type="match status" value="3"/>
</dbReference>
<accession>A0A7K9C1L7</accession>
<dbReference type="Gene3D" id="2.130.10.10">
    <property type="entry name" value="YVTN repeat-like/Quinoprotein amine dehydrogenase"/>
    <property type="match status" value="1"/>
</dbReference>
<dbReference type="InterPro" id="IPR001680">
    <property type="entry name" value="WD40_rpt"/>
</dbReference>
<feature type="repeat" description="WD" evidence="3">
    <location>
        <begin position="276"/>
        <end position="315"/>
    </location>
</feature>
<dbReference type="PROSITE" id="PS50294">
    <property type="entry name" value="WD_REPEATS_REGION"/>
    <property type="match status" value="2"/>
</dbReference>
<keyword evidence="7" id="KW-1185">Reference proteome</keyword>
<organism evidence="6 7">
    <name type="scientific">Psilopogon haemacephalus</name>
    <name type="common">coppersmith barbet</name>
    <dbReference type="NCBI Taxonomy" id="2585815"/>
    <lineage>
        <taxon>Eukaryota</taxon>
        <taxon>Metazoa</taxon>
        <taxon>Chordata</taxon>
        <taxon>Craniata</taxon>
        <taxon>Vertebrata</taxon>
        <taxon>Euteleostomi</taxon>
        <taxon>Archelosauria</taxon>
        <taxon>Archosauria</taxon>
        <taxon>Dinosauria</taxon>
        <taxon>Saurischia</taxon>
        <taxon>Theropoda</taxon>
        <taxon>Coelurosauria</taxon>
        <taxon>Aves</taxon>
        <taxon>Neognathae</taxon>
        <taxon>Neoaves</taxon>
        <taxon>Telluraves</taxon>
        <taxon>Coraciimorphae</taxon>
        <taxon>Piciformes</taxon>
        <taxon>Megalaimidae</taxon>
        <taxon>Psilopogon</taxon>
    </lineage>
</organism>
<evidence type="ECO:0000256" key="3">
    <source>
        <dbReference type="PROSITE-ProRule" id="PRU00221"/>
    </source>
</evidence>
<evidence type="ECO:0000256" key="2">
    <source>
        <dbReference type="ARBA" id="ARBA00022737"/>
    </source>
</evidence>
<feature type="region of interest" description="Disordered" evidence="4">
    <location>
        <begin position="592"/>
        <end position="686"/>
    </location>
</feature>
<feature type="non-terminal residue" evidence="6">
    <location>
        <position position="1"/>
    </location>
</feature>
<feature type="non-terminal residue" evidence="6">
    <location>
        <position position="857"/>
    </location>
</feature>
<dbReference type="Gene3D" id="1.20.1280.50">
    <property type="match status" value="1"/>
</dbReference>
<dbReference type="InterPro" id="IPR015943">
    <property type="entry name" value="WD40/YVTN_repeat-like_dom_sf"/>
</dbReference>
<evidence type="ECO:0000256" key="4">
    <source>
        <dbReference type="SAM" id="MobiDB-lite"/>
    </source>
</evidence>
<dbReference type="PROSITE" id="PS50082">
    <property type="entry name" value="WD_REPEATS_2"/>
    <property type="match status" value="3"/>
</dbReference>
<dbReference type="Pfam" id="PF12937">
    <property type="entry name" value="F-box-like"/>
    <property type="match status" value="1"/>
</dbReference>
<dbReference type="InterPro" id="IPR051075">
    <property type="entry name" value="SCF_subunit_WD-repeat"/>
</dbReference>